<reference evidence="2 3" key="1">
    <citation type="submission" date="2024-04" db="EMBL/GenBank/DDBJ databases">
        <title>draft genome sequnece of Paenibacillus filicis.</title>
        <authorList>
            <person name="Kim D.-U."/>
        </authorList>
    </citation>
    <scope>NUCLEOTIDE SEQUENCE [LARGE SCALE GENOMIC DNA]</scope>
    <source>
        <strain evidence="2 3">KACC14197</strain>
    </source>
</reference>
<dbReference type="Proteomes" id="UP001469365">
    <property type="component" value="Unassembled WGS sequence"/>
</dbReference>
<evidence type="ECO:0000313" key="2">
    <source>
        <dbReference type="EMBL" id="MEK8128481.1"/>
    </source>
</evidence>
<name>A0ABU9DHX8_9BACL</name>
<accession>A0ABU9DHX8</accession>
<organism evidence="2 3">
    <name type="scientific">Paenibacillus filicis</name>
    <dbReference type="NCBI Taxonomy" id="669464"/>
    <lineage>
        <taxon>Bacteria</taxon>
        <taxon>Bacillati</taxon>
        <taxon>Bacillota</taxon>
        <taxon>Bacilli</taxon>
        <taxon>Bacillales</taxon>
        <taxon>Paenibacillaceae</taxon>
        <taxon>Paenibacillus</taxon>
    </lineage>
</organism>
<sequence>MKYYIFAYLLVAIWLGVETSLLPHHPAYRLIGSKPWAFVVVDMITFLPVLLILVIADKLARPSQGKKE</sequence>
<comment type="caution">
    <text evidence="2">The sequence shown here is derived from an EMBL/GenBank/DDBJ whole genome shotgun (WGS) entry which is preliminary data.</text>
</comment>
<evidence type="ECO:0000313" key="3">
    <source>
        <dbReference type="Proteomes" id="UP001469365"/>
    </source>
</evidence>
<keyword evidence="3" id="KW-1185">Reference proteome</keyword>
<keyword evidence="1" id="KW-0812">Transmembrane</keyword>
<dbReference type="RefSeq" id="WP_341415562.1">
    <property type="nucleotide sequence ID" value="NZ_JBBPCC010000006.1"/>
</dbReference>
<keyword evidence="1" id="KW-0472">Membrane</keyword>
<gene>
    <name evidence="2" type="ORF">WMW72_11245</name>
</gene>
<protein>
    <recommendedName>
        <fullName evidence="4">DUF3937 domain-containing protein</fullName>
    </recommendedName>
</protein>
<evidence type="ECO:0008006" key="4">
    <source>
        <dbReference type="Google" id="ProtNLM"/>
    </source>
</evidence>
<dbReference type="EMBL" id="JBBPCC010000006">
    <property type="protein sequence ID" value="MEK8128481.1"/>
    <property type="molecule type" value="Genomic_DNA"/>
</dbReference>
<feature type="transmembrane region" description="Helical" evidence="1">
    <location>
        <begin position="35"/>
        <end position="56"/>
    </location>
</feature>
<keyword evidence="1" id="KW-1133">Transmembrane helix</keyword>
<proteinExistence type="predicted"/>
<evidence type="ECO:0000256" key="1">
    <source>
        <dbReference type="SAM" id="Phobius"/>
    </source>
</evidence>